<dbReference type="Pfam" id="PF09778">
    <property type="entry name" value="Guanylate_cyc_2"/>
    <property type="match status" value="1"/>
</dbReference>
<evidence type="ECO:0000313" key="1">
    <source>
        <dbReference type="Proteomes" id="UP000515156"/>
    </source>
</evidence>
<organism evidence="1 2">
    <name type="scientific">Microcaecilia unicolor</name>
    <dbReference type="NCBI Taxonomy" id="1415580"/>
    <lineage>
        <taxon>Eukaryota</taxon>
        <taxon>Metazoa</taxon>
        <taxon>Chordata</taxon>
        <taxon>Craniata</taxon>
        <taxon>Vertebrata</taxon>
        <taxon>Euteleostomi</taxon>
        <taxon>Amphibia</taxon>
        <taxon>Gymnophiona</taxon>
        <taxon>Siphonopidae</taxon>
        <taxon>Microcaecilia</taxon>
    </lineage>
</organism>
<dbReference type="Proteomes" id="UP000515156">
    <property type="component" value="Chromosome 11"/>
</dbReference>
<keyword evidence="1" id="KW-1185">Reference proteome</keyword>
<reference evidence="1" key="1">
    <citation type="submission" date="2024-06" db="UniProtKB">
        <authorList>
            <consortium name="RefSeq"/>
        </authorList>
    </citation>
    <scope>NUCLEOTIDE SEQUENCE [LARGE SCALE GENOMIC DNA]</scope>
</reference>
<dbReference type="AlphaFoldDB" id="A0A6P7Z1J3"/>
<evidence type="ECO:0000313" key="2">
    <source>
        <dbReference type="RefSeq" id="XP_030073242.1"/>
    </source>
</evidence>
<protein>
    <submittedName>
        <fullName evidence="2">Protein GUCD1-like isoform X2</fullName>
    </submittedName>
</protein>
<name>A0A6P7Z1J3_9AMPH</name>
<proteinExistence type="predicted"/>
<dbReference type="RefSeq" id="XP_030073242.1">
    <property type="nucleotide sequence ID" value="XM_030217382.1"/>
</dbReference>
<reference evidence="2" key="2">
    <citation type="submission" date="2025-08" db="UniProtKB">
        <authorList>
            <consortium name="RefSeq"/>
        </authorList>
    </citation>
    <scope>IDENTIFICATION</scope>
</reference>
<sequence length="234" mass="26548">MKSPREPNTEEELPSQRPADEHIQLKVPVIQQLYHWDCGLACARMVLQYLNQLSEEKFQKALQDLHLNKSIWTIDLAYLVCHFGVKHRLYTQTLGVDKGYKNQSFYRKHFDSEEDRVNQLFVQAKARGVLVEKCGRLAASPPPSLQHSDSTRPAAASGTGPYCYCLGECSAAAVRPLLQTSQILLLPSHWPEVLLPKSRLSGPFHCVVRLQQILGEHLLQQSCLCRSDVSHQHQ</sequence>
<dbReference type="PANTHER" id="PTHR31400:SF1">
    <property type="entry name" value="PROTEIN GUCD1"/>
    <property type="match status" value="1"/>
</dbReference>
<dbReference type="GeneID" id="115479465"/>
<dbReference type="PANTHER" id="PTHR31400">
    <property type="entry name" value="GUANYLYL CYCLASE DOMAIN CONTAINING PROTEIN 1 GUCD1"/>
    <property type="match status" value="1"/>
</dbReference>
<accession>A0A6P7Z1J3</accession>
<gene>
    <name evidence="2" type="primary">LOC115479465</name>
</gene>
<dbReference type="InterPro" id="IPR018616">
    <property type="entry name" value="GUCD1"/>
</dbReference>